<gene>
    <name evidence="6" type="ORF">HYPDE_39963</name>
</gene>
<feature type="region of interest" description="Disordered" evidence="4">
    <location>
        <begin position="1"/>
        <end position="33"/>
    </location>
</feature>
<dbReference type="GO" id="GO:0003700">
    <property type="term" value="F:DNA-binding transcription factor activity"/>
    <property type="evidence" value="ECO:0007669"/>
    <property type="project" value="InterPro"/>
</dbReference>
<dbReference type="Gene3D" id="1.10.10.10">
    <property type="entry name" value="Winged helix-like DNA-binding domain superfamily/Winged helix DNA-binding domain"/>
    <property type="match status" value="1"/>
</dbReference>
<name>N0BGU8_9HYPH</name>
<dbReference type="InterPro" id="IPR036390">
    <property type="entry name" value="WH_DNA-bd_sf"/>
</dbReference>
<dbReference type="STRING" id="670307.HYPDE_39963"/>
<dbReference type="InterPro" id="IPR036388">
    <property type="entry name" value="WH-like_DNA-bd_sf"/>
</dbReference>
<accession>N0BGU8</accession>
<dbReference type="KEGG" id="hdt:HYPDE_39963"/>
<dbReference type="eggNOG" id="COG1846">
    <property type="taxonomic scope" value="Bacteria"/>
</dbReference>
<dbReference type="PANTHER" id="PTHR42756:SF1">
    <property type="entry name" value="TRANSCRIPTIONAL REPRESSOR OF EMRAB OPERON"/>
    <property type="match status" value="1"/>
</dbReference>
<dbReference type="PROSITE" id="PS50995">
    <property type="entry name" value="HTH_MARR_2"/>
    <property type="match status" value="1"/>
</dbReference>
<keyword evidence="3" id="KW-0804">Transcription</keyword>
<feature type="compositionally biased region" description="Basic residues" evidence="4">
    <location>
        <begin position="1"/>
        <end position="10"/>
    </location>
</feature>
<sequence length="175" mass="19741">MCPILRHNKVSRSPERGEASGRGMAREPANNRLERSPLHLLHRAGQSAAEMFQIELGGEGLTPRQYAVLLTVAQNEGLNQTQLVELTGIDRSTLADIIRRMLKKGMLQRRRTRDDARAYSVKLTEQGARILKTHDPLARRVDERILGSLANSQRERFLQDLNAIVQALMRLKAAK</sequence>
<feature type="domain" description="HTH marR-type" evidence="5">
    <location>
        <begin position="34"/>
        <end position="173"/>
    </location>
</feature>
<dbReference type="EMBL" id="CP005587">
    <property type="protein sequence ID" value="AGK59661.1"/>
    <property type="molecule type" value="Genomic_DNA"/>
</dbReference>
<evidence type="ECO:0000259" key="5">
    <source>
        <dbReference type="PROSITE" id="PS50995"/>
    </source>
</evidence>
<dbReference type="HOGENOM" id="CLU_083287_4_0_5"/>
<organism evidence="6 7">
    <name type="scientific">Hyphomicrobium denitrificans 1NES1</name>
    <dbReference type="NCBI Taxonomy" id="670307"/>
    <lineage>
        <taxon>Bacteria</taxon>
        <taxon>Pseudomonadati</taxon>
        <taxon>Pseudomonadota</taxon>
        <taxon>Alphaproteobacteria</taxon>
        <taxon>Hyphomicrobiales</taxon>
        <taxon>Hyphomicrobiaceae</taxon>
        <taxon>Hyphomicrobium</taxon>
    </lineage>
</organism>
<keyword evidence="7" id="KW-1185">Reference proteome</keyword>
<evidence type="ECO:0000256" key="2">
    <source>
        <dbReference type="ARBA" id="ARBA00023125"/>
    </source>
</evidence>
<dbReference type="Proteomes" id="UP000005952">
    <property type="component" value="Chromosome"/>
</dbReference>
<evidence type="ECO:0000256" key="4">
    <source>
        <dbReference type="SAM" id="MobiDB-lite"/>
    </source>
</evidence>
<evidence type="ECO:0000256" key="3">
    <source>
        <dbReference type="ARBA" id="ARBA00023163"/>
    </source>
</evidence>
<proteinExistence type="predicted"/>
<dbReference type="Pfam" id="PF12802">
    <property type="entry name" value="MarR_2"/>
    <property type="match status" value="1"/>
</dbReference>
<dbReference type="PANTHER" id="PTHR42756">
    <property type="entry name" value="TRANSCRIPTIONAL REGULATOR, MARR"/>
    <property type="match status" value="1"/>
</dbReference>
<dbReference type="SMART" id="SM00347">
    <property type="entry name" value="HTH_MARR"/>
    <property type="match status" value="1"/>
</dbReference>
<evidence type="ECO:0000256" key="1">
    <source>
        <dbReference type="ARBA" id="ARBA00023015"/>
    </source>
</evidence>
<protein>
    <submittedName>
        <fullName evidence="6">MarR family transcriptional regulator</fullName>
    </submittedName>
</protein>
<dbReference type="GO" id="GO:0003677">
    <property type="term" value="F:DNA binding"/>
    <property type="evidence" value="ECO:0007669"/>
    <property type="project" value="UniProtKB-KW"/>
</dbReference>
<dbReference type="AlphaFoldDB" id="N0BGU8"/>
<keyword evidence="1" id="KW-0805">Transcription regulation</keyword>
<dbReference type="PRINTS" id="PR00598">
    <property type="entry name" value="HTHMARR"/>
</dbReference>
<evidence type="ECO:0000313" key="7">
    <source>
        <dbReference type="Proteomes" id="UP000005952"/>
    </source>
</evidence>
<evidence type="ECO:0000313" key="6">
    <source>
        <dbReference type="EMBL" id="AGK59661.1"/>
    </source>
</evidence>
<dbReference type="SUPFAM" id="SSF46785">
    <property type="entry name" value="Winged helix' DNA-binding domain"/>
    <property type="match status" value="1"/>
</dbReference>
<dbReference type="InterPro" id="IPR000835">
    <property type="entry name" value="HTH_MarR-typ"/>
</dbReference>
<keyword evidence="2" id="KW-0238">DNA-binding</keyword>
<reference evidence="6 7" key="1">
    <citation type="journal article" date="2013" name="Genome Announc.">
        <title>Genome sequences for three denitrifying bacterial strains isolated from a uranium- and nitrate-contaminated subsurface environment.</title>
        <authorList>
            <person name="Venkatramanan R."/>
            <person name="Prakash O."/>
            <person name="Woyke T."/>
            <person name="Chain P."/>
            <person name="Goodwin L.A."/>
            <person name="Watson D."/>
            <person name="Brooks S."/>
            <person name="Kostka J.E."/>
            <person name="Green S.J."/>
        </authorList>
    </citation>
    <scope>NUCLEOTIDE SEQUENCE [LARGE SCALE GENOMIC DNA]</scope>
    <source>
        <strain evidence="6 7">1NES1</strain>
    </source>
</reference>